<evidence type="ECO:0000256" key="1">
    <source>
        <dbReference type="SAM" id="Phobius"/>
    </source>
</evidence>
<proteinExistence type="predicted"/>
<keyword evidence="1" id="KW-0472">Membrane</keyword>
<name>A0A3N1X5V3_9FIRM</name>
<gene>
    <name evidence="2" type="ORF">EDD66_11623</name>
</gene>
<evidence type="ECO:0000313" key="3">
    <source>
        <dbReference type="Proteomes" id="UP000273083"/>
    </source>
</evidence>
<evidence type="ECO:0000313" key="2">
    <source>
        <dbReference type="EMBL" id="ROR22143.1"/>
    </source>
</evidence>
<protein>
    <submittedName>
        <fullName evidence="2">Uncharacterized protein DUF4446</fullName>
    </submittedName>
</protein>
<dbReference type="OrthoDB" id="5244042at2"/>
<reference evidence="2 3" key="1">
    <citation type="submission" date="2018-11" db="EMBL/GenBank/DDBJ databases">
        <title>Genomic Encyclopedia of Type Strains, Phase IV (KMG-IV): sequencing the most valuable type-strain genomes for metagenomic binning, comparative biology and taxonomic classification.</title>
        <authorList>
            <person name="Goeker M."/>
        </authorList>
    </citation>
    <scope>NUCLEOTIDE SEQUENCE [LARGE SCALE GENOMIC DNA]</scope>
    <source>
        <strain evidence="2 3">DSM 26537</strain>
    </source>
</reference>
<dbReference type="InterPro" id="IPR027981">
    <property type="entry name" value="DUF4446"/>
</dbReference>
<keyword evidence="1" id="KW-0812">Transmembrane</keyword>
<dbReference type="Proteomes" id="UP000273083">
    <property type="component" value="Unassembled WGS sequence"/>
</dbReference>
<dbReference type="EMBL" id="RJVG01000016">
    <property type="protein sequence ID" value="ROR22143.1"/>
    <property type="molecule type" value="Genomic_DNA"/>
</dbReference>
<comment type="caution">
    <text evidence="2">The sequence shown here is derived from an EMBL/GenBank/DDBJ whole genome shotgun (WGS) entry which is preliminary data.</text>
</comment>
<sequence>MNYYLELIDLYSAYIIIGIMSFILLLLILLIISNVKYSKLNRKYKSFMQGTSGESIERIVLDKFEEINELKKETNIINTHLKKIDEILSITYQKSAIVKYDAFKEMGGKLSFALALLNEENNGFIINSMHSSREGCYTYIKEVIKGESFVQLAEEEKQALEEAKNSRKYM</sequence>
<dbReference type="Pfam" id="PF14584">
    <property type="entry name" value="DUF4446"/>
    <property type="match status" value="1"/>
</dbReference>
<organism evidence="2 3">
    <name type="scientific">Mobilisporobacter senegalensis</name>
    <dbReference type="NCBI Taxonomy" id="1329262"/>
    <lineage>
        <taxon>Bacteria</taxon>
        <taxon>Bacillati</taxon>
        <taxon>Bacillota</taxon>
        <taxon>Clostridia</taxon>
        <taxon>Lachnospirales</taxon>
        <taxon>Lachnospiraceae</taxon>
        <taxon>Mobilisporobacter</taxon>
    </lineage>
</organism>
<keyword evidence="3" id="KW-1185">Reference proteome</keyword>
<accession>A0A3N1X5V3</accession>
<dbReference type="RefSeq" id="WP_123610856.1">
    <property type="nucleotide sequence ID" value="NZ_RJVG01000016.1"/>
</dbReference>
<keyword evidence="1" id="KW-1133">Transmembrane helix</keyword>
<feature type="transmembrane region" description="Helical" evidence="1">
    <location>
        <begin position="12"/>
        <end position="35"/>
    </location>
</feature>
<dbReference type="AlphaFoldDB" id="A0A3N1X5V3"/>